<dbReference type="Pfam" id="PF00144">
    <property type="entry name" value="Beta-lactamase"/>
    <property type="match status" value="1"/>
</dbReference>
<dbReference type="Gene3D" id="3.40.710.10">
    <property type="entry name" value="DD-peptidase/beta-lactamase superfamily"/>
    <property type="match status" value="1"/>
</dbReference>
<dbReference type="Proteomes" id="UP000606172">
    <property type="component" value="Unassembled WGS sequence"/>
</dbReference>
<evidence type="ECO:0000259" key="1">
    <source>
        <dbReference type="Pfam" id="PF00144"/>
    </source>
</evidence>
<name>A0A919VB18_9ACTN</name>
<gene>
    <name evidence="2" type="ORF">Ssi02_62480</name>
</gene>
<proteinExistence type="predicted"/>
<dbReference type="InterPro" id="IPR001466">
    <property type="entry name" value="Beta-lactam-related"/>
</dbReference>
<dbReference type="SUPFAM" id="SSF56601">
    <property type="entry name" value="beta-lactamase/transpeptidase-like"/>
    <property type="match status" value="1"/>
</dbReference>
<dbReference type="EMBL" id="BOOW01000041">
    <property type="protein sequence ID" value="GII96017.1"/>
    <property type="molecule type" value="Genomic_DNA"/>
</dbReference>
<sequence length="148" mass="15405">MRGGGVPGATLAVDLPDGTTLHEVTAWNATSAGASGALISTPADVNRFFAALLNGRLLRPAELSAMRSTVPADPARMWPGAQSGLGVYKTALQGCKGEWWGHRGSFFGYRTISATTPDGRQATIALNQHPTPSLGAAQELITTTLCDL</sequence>
<protein>
    <recommendedName>
        <fullName evidence="1">Beta-lactamase-related domain-containing protein</fullName>
    </recommendedName>
</protein>
<comment type="caution">
    <text evidence="2">The sequence shown here is derived from an EMBL/GenBank/DDBJ whole genome shotgun (WGS) entry which is preliminary data.</text>
</comment>
<keyword evidence="3" id="KW-1185">Reference proteome</keyword>
<organism evidence="2 3">
    <name type="scientific">Sinosporangium siamense</name>
    <dbReference type="NCBI Taxonomy" id="1367973"/>
    <lineage>
        <taxon>Bacteria</taxon>
        <taxon>Bacillati</taxon>
        <taxon>Actinomycetota</taxon>
        <taxon>Actinomycetes</taxon>
        <taxon>Streptosporangiales</taxon>
        <taxon>Streptosporangiaceae</taxon>
        <taxon>Sinosporangium</taxon>
    </lineage>
</organism>
<reference evidence="2" key="1">
    <citation type="submission" date="2021-01" db="EMBL/GenBank/DDBJ databases">
        <title>Whole genome shotgun sequence of Sinosporangium siamense NBRC 109515.</title>
        <authorList>
            <person name="Komaki H."/>
            <person name="Tamura T."/>
        </authorList>
    </citation>
    <scope>NUCLEOTIDE SEQUENCE</scope>
    <source>
        <strain evidence="2">NBRC 109515</strain>
    </source>
</reference>
<evidence type="ECO:0000313" key="3">
    <source>
        <dbReference type="Proteomes" id="UP000606172"/>
    </source>
</evidence>
<dbReference type="RefSeq" id="WP_204031043.1">
    <property type="nucleotide sequence ID" value="NZ_BOOW01000041.1"/>
</dbReference>
<dbReference type="InterPro" id="IPR012338">
    <property type="entry name" value="Beta-lactam/transpept-like"/>
</dbReference>
<dbReference type="AlphaFoldDB" id="A0A919VB18"/>
<feature type="domain" description="Beta-lactamase-related" evidence="1">
    <location>
        <begin position="21"/>
        <end position="126"/>
    </location>
</feature>
<accession>A0A919VB18</accession>
<evidence type="ECO:0000313" key="2">
    <source>
        <dbReference type="EMBL" id="GII96017.1"/>
    </source>
</evidence>